<protein>
    <submittedName>
        <fullName evidence="2">Uncharacterized protein</fullName>
    </submittedName>
</protein>
<accession>A0A699SUZ1</accession>
<gene>
    <name evidence="2" type="ORF">Tci_873389</name>
</gene>
<dbReference type="EMBL" id="BKCJ011191225">
    <property type="protein sequence ID" value="GFD01420.1"/>
    <property type="molecule type" value="Genomic_DNA"/>
</dbReference>
<comment type="caution">
    <text evidence="2">The sequence shown here is derived from an EMBL/GenBank/DDBJ whole genome shotgun (WGS) entry which is preliminary data.</text>
</comment>
<feature type="region of interest" description="Disordered" evidence="1">
    <location>
        <begin position="57"/>
        <end position="90"/>
    </location>
</feature>
<proteinExistence type="predicted"/>
<reference evidence="2" key="1">
    <citation type="journal article" date="2019" name="Sci. Rep.">
        <title>Draft genome of Tanacetum cinerariifolium, the natural source of mosquito coil.</title>
        <authorList>
            <person name="Yamashiro T."/>
            <person name="Shiraishi A."/>
            <person name="Satake H."/>
            <person name="Nakayama K."/>
        </authorList>
    </citation>
    <scope>NUCLEOTIDE SEQUENCE</scope>
</reference>
<evidence type="ECO:0000313" key="2">
    <source>
        <dbReference type="EMBL" id="GFD01420.1"/>
    </source>
</evidence>
<evidence type="ECO:0000256" key="1">
    <source>
        <dbReference type="SAM" id="MobiDB-lite"/>
    </source>
</evidence>
<sequence>MHKIKEGYEDRELTLYPTQVFSVNNWALKPNQPEEPPFIDHMLAICTADTEVVFKAPKTSSKAERNDASAAFTTEADPGKTAPSDFVPQQ</sequence>
<dbReference type="AlphaFoldDB" id="A0A699SUZ1"/>
<name>A0A699SUZ1_TANCI</name>
<organism evidence="2">
    <name type="scientific">Tanacetum cinerariifolium</name>
    <name type="common">Dalmatian daisy</name>
    <name type="synonym">Chrysanthemum cinerariifolium</name>
    <dbReference type="NCBI Taxonomy" id="118510"/>
    <lineage>
        <taxon>Eukaryota</taxon>
        <taxon>Viridiplantae</taxon>
        <taxon>Streptophyta</taxon>
        <taxon>Embryophyta</taxon>
        <taxon>Tracheophyta</taxon>
        <taxon>Spermatophyta</taxon>
        <taxon>Magnoliopsida</taxon>
        <taxon>eudicotyledons</taxon>
        <taxon>Gunneridae</taxon>
        <taxon>Pentapetalae</taxon>
        <taxon>asterids</taxon>
        <taxon>campanulids</taxon>
        <taxon>Asterales</taxon>
        <taxon>Asteraceae</taxon>
        <taxon>Asteroideae</taxon>
        <taxon>Anthemideae</taxon>
        <taxon>Anthemidinae</taxon>
        <taxon>Tanacetum</taxon>
    </lineage>
</organism>